<dbReference type="RefSeq" id="WP_320508826.1">
    <property type="nucleotide sequence ID" value="NZ_JAXCLW010000003.1"/>
</dbReference>
<keyword evidence="4" id="KW-0574">Periplasm</keyword>
<comment type="caution">
    <text evidence="5">The sequence shown here is derived from an EMBL/GenBank/DDBJ whole genome shotgun (WGS) entry which is preliminary data.</text>
</comment>
<dbReference type="PANTHER" id="PTHR30222:SF17">
    <property type="entry name" value="SPERMIDINE_PUTRESCINE-BINDING PERIPLASMIC PROTEIN"/>
    <property type="match status" value="1"/>
</dbReference>
<comment type="subcellular location">
    <subcellularLocation>
        <location evidence="1">Periplasm</location>
    </subcellularLocation>
</comment>
<dbReference type="SUPFAM" id="SSF53850">
    <property type="entry name" value="Periplasmic binding protein-like II"/>
    <property type="match status" value="1"/>
</dbReference>
<evidence type="ECO:0000256" key="1">
    <source>
        <dbReference type="ARBA" id="ARBA00004418"/>
    </source>
</evidence>
<dbReference type="Proteomes" id="UP001279642">
    <property type="component" value="Unassembled WGS sequence"/>
</dbReference>
<keyword evidence="2" id="KW-0813">Transport</keyword>
<evidence type="ECO:0000313" key="6">
    <source>
        <dbReference type="Proteomes" id="UP001279642"/>
    </source>
</evidence>
<reference evidence="5 6" key="1">
    <citation type="journal article" date="2016" name="Antonie Van Leeuwenhoek">
        <title>Dongia soli sp. nov., isolated from soil from Dokdo, Korea.</title>
        <authorList>
            <person name="Kim D.U."/>
            <person name="Lee H."/>
            <person name="Kim H."/>
            <person name="Kim S.G."/>
            <person name="Ka J.O."/>
        </authorList>
    </citation>
    <scope>NUCLEOTIDE SEQUENCE [LARGE SCALE GENOMIC DNA]</scope>
    <source>
        <strain evidence="5 6">D78</strain>
    </source>
</reference>
<dbReference type="InterPro" id="IPR006059">
    <property type="entry name" value="SBP"/>
</dbReference>
<keyword evidence="3" id="KW-0732">Signal</keyword>
<dbReference type="Pfam" id="PF13416">
    <property type="entry name" value="SBP_bac_8"/>
    <property type="match status" value="1"/>
</dbReference>
<dbReference type="InterPro" id="IPR001188">
    <property type="entry name" value="Sperm_putr-bd"/>
</dbReference>
<organism evidence="5 6">
    <name type="scientific">Dongia soli</name>
    <dbReference type="NCBI Taxonomy" id="600628"/>
    <lineage>
        <taxon>Bacteria</taxon>
        <taxon>Pseudomonadati</taxon>
        <taxon>Pseudomonadota</taxon>
        <taxon>Alphaproteobacteria</taxon>
        <taxon>Rhodospirillales</taxon>
        <taxon>Dongiaceae</taxon>
        <taxon>Dongia</taxon>
    </lineage>
</organism>
<accession>A0ABU5ECJ1</accession>
<protein>
    <submittedName>
        <fullName evidence="5">Extracellular solute-binding protein</fullName>
    </submittedName>
</protein>
<dbReference type="PANTHER" id="PTHR30222">
    <property type="entry name" value="SPERMIDINE/PUTRESCINE-BINDING PERIPLASMIC PROTEIN"/>
    <property type="match status" value="1"/>
</dbReference>
<sequence length="372" mass="41656">MSSDNLKSLFGGKELTRRHFHTLLASAGIVAASTRSRLAYADQKQLEVFTWANYDQKEQYAAYMAKHQQAPSFSILTENDQARAKIRSGYHPDVVTPTENYVPFFVKDGLLAPIDTTKLTHWDEILKPLRDQNAAAGPNGERYFVPWVWGTNGVVFRKAAAPEYVDNPTWNILWDPKLKGKIALRDAPNATIIPAALIAGAKDPYDLTDDELKAVGELLRKQRELVRFYWTTEAEVQQALSSGEIDAAYGWNSTYAGLKERNVPVDYLVPKEGMPIWIDGFSLVKGGTADEQLKYDYLDAVLSAETGAFNISKLYYGSSNEKSFSMVSPEILARLGFDKLDQIMKHGLWAKAVPQATLRKMVALHNRIKSGF</sequence>
<proteinExistence type="predicted"/>
<evidence type="ECO:0000256" key="2">
    <source>
        <dbReference type="ARBA" id="ARBA00022448"/>
    </source>
</evidence>
<evidence type="ECO:0000313" key="5">
    <source>
        <dbReference type="EMBL" id="MDY0883759.1"/>
    </source>
</evidence>
<evidence type="ECO:0000256" key="3">
    <source>
        <dbReference type="ARBA" id="ARBA00022729"/>
    </source>
</evidence>
<keyword evidence="6" id="KW-1185">Reference proteome</keyword>
<gene>
    <name evidence="5" type="ORF">SMD27_12975</name>
</gene>
<dbReference type="Gene3D" id="3.40.190.10">
    <property type="entry name" value="Periplasmic binding protein-like II"/>
    <property type="match status" value="2"/>
</dbReference>
<dbReference type="PRINTS" id="PR00909">
    <property type="entry name" value="SPERMDNBNDNG"/>
</dbReference>
<dbReference type="EMBL" id="JAXCLW010000003">
    <property type="protein sequence ID" value="MDY0883759.1"/>
    <property type="molecule type" value="Genomic_DNA"/>
</dbReference>
<name>A0ABU5ECJ1_9PROT</name>
<evidence type="ECO:0000256" key="4">
    <source>
        <dbReference type="ARBA" id="ARBA00022764"/>
    </source>
</evidence>